<protein>
    <submittedName>
        <fullName evidence="2">Uncharacterized protein</fullName>
    </submittedName>
</protein>
<evidence type="ECO:0000313" key="3">
    <source>
        <dbReference type="Proteomes" id="UP000596902"/>
    </source>
</evidence>
<organism evidence="2 3">
    <name type="scientific">Alternaria burnsii</name>
    <dbReference type="NCBI Taxonomy" id="1187904"/>
    <lineage>
        <taxon>Eukaryota</taxon>
        <taxon>Fungi</taxon>
        <taxon>Dikarya</taxon>
        <taxon>Ascomycota</taxon>
        <taxon>Pezizomycotina</taxon>
        <taxon>Dothideomycetes</taxon>
        <taxon>Pleosporomycetidae</taxon>
        <taxon>Pleosporales</taxon>
        <taxon>Pleosporineae</taxon>
        <taxon>Pleosporaceae</taxon>
        <taxon>Alternaria</taxon>
        <taxon>Alternaria sect. Alternaria</taxon>
    </lineage>
</organism>
<comment type="caution">
    <text evidence="2">The sequence shown here is derived from an EMBL/GenBank/DDBJ whole genome shotgun (WGS) entry which is preliminary data.</text>
</comment>
<dbReference type="EMBL" id="JAAABM010000003">
    <property type="protein sequence ID" value="KAF7679586.1"/>
    <property type="molecule type" value="Genomic_DNA"/>
</dbReference>
<keyword evidence="3" id="KW-1185">Reference proteome</keyword>
<accession>A0A8H7EIY3</accession>
<gene>
    <name evidence="2" type="ORF">GT037_003334</name>
</gene>
<dbReference type="GeneID" id="62201559"/>
<evidence type="ECO:0000313" key="2">
    <source>
        <dbReference type="EMBL" id="KAF7679586.1"/>
    </source>
</evidence>
<proteinExistence type="predicted"/>
<dbReference type="AlphaFoldDB" id="A0A8H7EIY3"/>
<dbReference type="Proteomes" id="UP000596902">
    <property type="component" value="Unassembled WGS sequence"/>
</dbReference>
<feature type="signal peptide" evidence="1">
    <location>
        <begin position="1"/>
        <end position="20"/>
    </location>
</feature>
<sequence length="81" mass="8404">MVRISTLVGLLVTMAMGAQAGLYCQCLYSDGSHCCVADNNGGCTATCLNAKPVFESKGCNAGGKYSDVSAWNGQWRTGCAD</sequence>
<dbReference type="RefSeq" id="XP_038789659.1">
    <property type="nucleotide sequence ID" value="XM_038928381.1"/>
</dbReference>
<dbReference type="OrthoDB" id="2818448at2759"/>
<name>A0A8H7EIY3_9PLEO</name>
<reference evidence="2" key="2">
    <citation type="submission" date="2020-08" db="EMBL/GenBank/DDBJ databases">
        <title>Draft Genome Sequence of Cumin Blight Pathogen Alternaria burnsii.</title>
        <authorList>
            <person name="Feng Z."/>
        </authorList>
    </citation>
    <scope>NUCLEOTIDE SEQUENCE</scope>
    <source>
        <strain evidence="2">CBS107.38</strain>
    </source>
</reference>
<evidence type="ECO:0000256" key="1">
    <source>
        <dbReference type="SAM" id="SignalP"/>
    </source>
</evidence>
<keyword evidence="1" id="KW-0732">Signal</keyword>
<feature type="chain" id="PRO_5034411223" evidence="1">
    <location>
        <begin position="21"/>
        <end position="81"/>
    </location>
</feature>
<reference evidence="2" key="1">
    <citation type="submission" date="2020-01" db="EMBL/GenBank/DDBJ databases">
        <authorList>
            <person name="Feng Z.H.Z."/>
        </authorList>
    </citation>
    <scope>NUCLEOTIDE SEQUENCE</scope>
    <source>
        <strain evidence="2">CBS107.38</strain>
    </source>
</reference>